<feature type="transmembrane region" description="Helical" evidence="1">
    <location>
        <begin position="114"/>
        <end position="132"/>
    </location>
</feature>
<dbReference type="Pfam" id="PF07670">
    <property type="entry name" value="Gate"/>
    <property type="match status" value="1"/>
</dbReference>
<feature type="transmembrane region" description="Helical" evidence="1">
    <location>
        <begin position="32"/>
        <end position="50"/>
    </location>
</feature>
<dbReference type="InterPro" id="IPR011642">
    <property type="entry name" value="Gate_dom"/>
</dbReference>
<feature type="transmembrane region" description="Helical" evidence="1">
    <location>
        <begin position="258"/>
        <end position="276"/>
    </location>
</feature>
<dbReference type="AlphaFoldDB" id="A0A1G8M5U4"/>
<feature type="transmembrane region" description="Helical" evidence="1">
    <location>
        <begin position="387"/>
        <end position="407"/>
    </location>
</feature>
<evidence type="ECO:0000259" key="2">
    <source>
        <dbReference type="Pfam" id="PF07670"/>
    </source>
</evidence>
<proteinExistence type="predicted"/>
<dbReference type="STRING" id="930129.SAMN05216352_109225"/>
<organism evidence="3 4">
    <name type="scientific">Alteribacillus bidgolensis</name>
    <dbReference type="NCBI Taxonomy" id="930129"/>
    <lineage>
        <taxon>Bacteria</taxon>
        <taxon>Bacillati</taxon>
        <taxon>Bacillota</taxon>
        <taxon>Bacilli</taxon>
        <taxon>Bacillales</taxon>
        <taxon>Bacillaceae</taxon>
        <taxon>Alteribacillus</taxon>
    </lineage>
</organism>
<dbReference type="EMBL" id="FNDU01000009">
    <property type="protein sequence ID" value="SDI63329.1"/>
    <property type="molecule type" value="Genomic_DNA"/>
</dbReference>
<evidence type="ECO:0000313" key="3">
    <source>
        <dbReference type="EMBL" id="SDI63329.1"/>
    </source>
</evidence>
<keyword evidence="1" id="KW-0812">Transmembrane</keyword>
<keyword evidence="1" id="KW-0472">Membrane</keyword>
<feature type="transmembrane region" description="Helical" evidence="1">
    <location>
        <begin position="152"/>
        <end position="171"/>
    </location>
</feature>
<accession>A0A1G8M5U4</accession>
<protein>
    <submittedName>
        <fullName evidence="3">Nucleoside recognition GATE domain-containing membrane protein YjiH</fullName>
    </submittedName>
</protein>
<name>A0A1G8M5U4_9BACI</name>
<feature type="transmembrane region" description="Helical" evidence="1">
    <location>
        <begin position="447"/>
        <end position="469"/>
    </location>
</feature>
<reference evidence="3 4" key="1">
    <citation type="submission" date="2016-10" db="EMBL/GenBank/DDBJ databases">
        <authorList>
            <person name="de Groot N.N."/>
        </authorList>
    </citation>
    <scope>NUCLEOTIDE SEQUENCE [LARGE SCALE GENOMIC DNA]</scope>
    <source>
        <strain evidence="4">P4B,CCM 7963,CECT 7998,DSM 25260,IBRC-M 10614,KCTC 13821</strain>
    </source>
</reference>
<keyword evidence="4" id="KW-1185">Reference proteome</keyword>
<dbReference type="Proteomes" id="UP000199017">
    <property type="component" value="Unassembled WGS sequence"/>
</dbReference>
<feature type="transmembrane region" description="Helical" evidence="1">
    <location>
        <begin position="232"/>
        <end position="252"/>
    </location>
</feature>
<gene>
    <name evidence="3" type="ORF">SAMN05216352_109225</name>
</gene>
<evidence type="ECO:0000256" key="1">
    <source>
        <dbReference type="SAM" id="Phobius"/>
    </source>
</evidence>
<feature type="transmembrane region" description="Helical" evidence="1">
    <location>
        <begin position="339"/>
        <end position="367"/>
    </location>
</feature>
<feature type="transmembrane region" description="Helical" evidence="1">
    <location>
        <begin position="414"/>
        <end position="435"/>
    </location>
</feature>
<sequence length="470" mass="52339">MNNLLEKEPDEKDAKLETDLSFWTTQNKMKSFIVSLFSLFLFLVPVPYQNQWTIGIGIIAEALQTVFEDYLPPFMSLILVLSLIGSVITKLGLRNQYGWAVRSEFMKELFDVNWFWGTLRVTGAIFAIMTLFQFGPEFIWSDITGGTVLFELVPVLTTWFFIAGFLMPLLLRFGLMEFMGTVVRGLMRPLFKLPGRSSIDAMASWMGSGTVGALITTQQYESGYYTKREASVIATNFSVASIAFSLVVISFIGMDHMFLQFYITVIVAGFAAAIICPRIPPLSKKEEVYYEPAGKQISEEVPAGKSRLRWAAEKAVAKASEVKNVSSIVKNGVQNVLDIWFGLIPLVMGLGTIALVIAEFTPIFNILSYPLVPVLELARIPEAADAAPAMIVGFADMFLPAVIGSGIESELTRFVIAVLSMTQLVYMSEIGILLLRSRIPVSFLDLVIVFIQRTIITLPIIILMAHLFFF</sequence>
<feature type="domain" description="Nucleoside transporter/FeoB GTPase Gate" evidence="2">
    <location>
        <begin position="155"/>
        <end position="253"/>
    </location>
</feature>
<feature type="transmembrane region" description="Helical" evidence="1">
    <location>
        <begin position="70"/>
        <end position="93"/>
    </location>
</feature>
<keyword evidence="1" id="KW-1133">Transmembrane helix</keyword>
<evidence type="ECO:0000313" key="4">
    <source>
        <dbReference type="Proteomes" id="UP000199017"/>
    </source>
</evidence>